<dbReference type="PROSITE" id="PS51379">
    <property type="entry name" value="4FE4S_FER_2"/>
    <property type="match status" value="3"/>
</dbReference>
<feature type="domain" description="4Fe-4S ferredoxin-type" evidence="7">
    <location>
        <begin position="321"/>
        <end position="350"/>
    </location>
</feature>
<gene>
    <name evidence="8" type="ORF">HMPREF1316_0761</name>
</gene>
<dbReference type="RefSeq" id="WP_021727172.1">
    <property type="nucleotide sequence ID" value="NZ_AWEZ01000069.1"/>
</dbReference>
<comment type="cofactor">
    <cofactor evidence="1">
        <name>[4Fe-4S] cluster</name>
        <dbReference type="ChEBI" id="CHEBI:49883"/>
    </cofactor>
</comment>
<dbReference type="SUPFAM" id="SSF54862">
    <property type="entry name" value="4Fe-4S ferredoxins"/>
    <property type="match status" value="2"/>
</dbReference>
<dbReference type="Gene3D" id="3.30.70.20">
    <property type="match status" value="2"/>
</dbReference>
<evidence type="ECO:0000256" key="1">
    <source>
        <dbReference type="ARBA" id="ARBA00001966"/>
    </source>
</evidence>
<dbReference type="PATRIC" id="fig|1125712.3.peg.2416"/>
<evidence type="ECO:0000256" key="4">
    <source>
        <dbReference type="ARBA" id="ARBA00023004"/>
    </source>
</evidence>
<dbReference type="eggNOG" id="COG1145">
    <property type="taxonomic scope" value="Bacteria"/>
</dbReference>
<keyword evidence="4" id="KW-0408">Iron</keyword>
<protein>
    <submittedName>
        <fullName evidence="8">4Fe-4S dicluster domain protein</fullName>
    </submittedName>
</protein>
<dbReference type="OrthoDB" id="9672at2"/>
<name>U2V098_9ACTN</name>
<sequence>MAERHDMIDDLIDIRDNWSSVSHPLGSIGDVLDPNQERFDPSSYKERPRVNSIFCLQCTAHSLVSEERSYDACHRCQDICPVDAIDIQKATVRVGDTCRKCGLCVMTCPTESFIVQRVMANQLFERIVRAAGSHEQCYVTCTRALGRLGRMPRDNEVVLPCVGDVPRELWFSVLADHDNVNVYLPLGICDRCRNTTGEEAYTTEIATAEEWSQASVGLEVDASALNHEQTRAYKRAQLMADIARAGRTTVSAASPALSGAQAIAKRIRNHADQLYRMQRHLEQAVGDKTFASRRRILTQKRKAVLGMVQNHPALAGRMRLEVPACDATRCTMCGDCARECPTNACDLDAHGHFSVQAAYCVNCGACVVVCPEDALALHPCDPSELVVRDEDAERRRREAERRRAALQKAARTGKRQARRVLDSLEGRAS</sequence>
<accession>U2V098</accession>
<keyword evidence="5" id="KW-0411">Iron-sulfur</keyword>
<evidence type="ECO:0000256" key="6">
    <source>
        <dbReference type="SAM" id="MobiDB-lite"/>
    </source>
</evidence>
<dbReference type="Proteomes" id="UP000016638">
    <property type="component" value="Unassembled WGS sequence"/>
</dbReference>
<keyword evidence="2" id="KW-0004">4Fe-4S</keyword>
<evidence type="ECO:0000313" key="8">
    <source>
        <dbReference type="EMBL" id="ERL06116.1"/>
    </source>
</evidence>
<feature type="region of interest" description="Disordered" evidence="6">
    <location>
        <begin position="388"/>
        <end position="429"/>
    </location>
</feature>
<comment type="caution">
    <text evidence="8">The sequence shown here is derived from an EMBL/GenBank/DDBJ whole genome shotgun (WGS) entry which is preliminary data.</text>
</comment>
<feature type="compositionally biased region" description="Basic and acidic residues" evidence="6">
    <location>
        <begin position="388"/>
        <end position="403"/>
    </location>
</feature>
<dbReference type="PANTHER" id="PTHR24960:SF79">
    <property type="entry name" value="PHOTOSYSTEM I IRON-SULFUR CENTER"/>
    <property type="match status" value="1"/>
</dbReference>
<keyword evidence="9" id="KW-1185">Reference proteome</keyword>
<feature type="domain" description="4Fe-4S ferredoxin-type" evidence="7">
    <location>
        <begin position="88"/>
        <end position="118"/>
    </location>
</feature>
<dbReference type="InterPro" id="IPR017900">
    <property type="entry name" value="4Fe4S_Fe_S_CS"/>
</dbReference>
<evidence type="ECO:0000256" key="5">
    <source>
        <dbReference type="ARBA" id="ARBA00023014"/>
    </source>
</evidence>
<keyword evidence="3" id="KW-0479">Metal-binding</keyword>
<feature type="domain" description="4Fe-4S ferredoxin-type" evidence="7">
    <location>
        <begin position="351"/>
        <end position="380"/>
    </location>
</feature>
<evidence type="ECO:0000313" key="9">
    <source>
        <dbReference type="Proteomes" id="UP000016638"/>
    </source>
</evidence>
<dbReference type="GO" id="GO:0051539">
    <property type="term" value="F:4 iron, 4 sulfur cluster binding"/>
    <property type="evidence" value="ECO:0007669"/>
    <property type="project" value="UniProtKB-KW"/>
</dbReference>
<dbReference type="STRING" id="1125712.HMPREF1316_0761"/>
<evidence type="ECO:0000259" key="7">
    <source>
        <dbReference type="PROSITE" id="PS51379"/>
    </source>
</evidence>
<dbReference type="EMBL" id="AWEZ01000069">
    <property type="protein sequence ID" value="ERL06116.1"/>
    <property type="molecule type" value="Genomic_DNA"/>
</dbReference>
<reference evidence="8 9" key="1">
    <citation type="submission" date="2013-08" db="EMBL/GenBank/DDBJ databases">
        <authorList>
            <person name="Durkin A.S."/>
            <person name="Haft D.R."/>
            <person name="McCorrison J."/>
            <person name="Torralba M."/>
            <person name="Gillis M."/>
            <person name="Haft D.H."/>
            <person name="Methe B."/>
            <person name="Sutton G."/>
            <person name="Nelson K.E."/>
        </authorList>
    </citation>
    <scope>NUCLEOTIDE SEQUENCE [LARGE SCALE GENOMIC DNA]</scope>
    <source>
        <strain evidence="8 9">F0195</strain>
    </source>
</reference>
<dbReference type="InterPro" id="IPR017896">
    <property type="entry name" value="4Fe4S_Fe-S-bd"/>
</dbReference>
<evidence type="ECO:0000256" key="3">
    <source>
        <dbReference type="ARBA" id="ARBA00022723"/>
    </source>
</evidence>
<organism evidence="8 9">
    <name type="scientific">Olsenella profusa F0195</name>
    <dbReference type="NCBI Taxonomy" id="1125712"/>
    <lineage>
        <taxon>Bacteria</taxon>
        <taxon>Bacillati</taxon>
        <taxon>Actinomycetota</taxon>
        <taxon>Coriobacteriia</taxon>
        <taxon>Coriobacteriales</taxon>
        <taxon>Atopobiaceae</taxon>
        <taxon>Olsenella</taxon>
    </lineage>
</organism>
<proteinExistence type="predicted"/>
<evidence type="ECO:0000256" key="2">
    <source>
        <dbReference type="ARBA" id="ARBA00022485"/>
    </source>
</evidence>
<dbReference type="PANTHER" id="PTHR24960">
    <property type="entry name" value="PHOTOSYSTEM I IRON-SULFUR CENTER-RELATED"/>
    <property type="match status" value="1"/>
</dbReference>
<dbReference type="Pfam" id="PF12838">
    <property type="entry name" value="Fer4_7"/>
    <property type="match status" value="1"/>
</dbReference>
<dbReference type="PROSITE" id="PS00198">
    <property type="entry name" value="4FE4S_FER_1"/>
    <property type="match status" value="2"/>
</dbReference>
<dbReference type="InterPro" id="IPR050157">
    <property type="entry name" value="PSI_iron-sulfur_center"/>
</dbReference>
<dbReference type="AlphaFoldDB" id="U2V098"/>
<feature type="compositionally biased region" description="Basic and acidic residues" evidence="6">
    <location>
        <begin position="419"/>
        <end position="429"/>
    </location>
</feature>
<dbReference type="GO" id="GO:0046872">
    <property type="term" value="F:metal ion binding"/>
    <property type="evidence" value="ECO:0007669"/>
    <property type="project" value="UniProtKB-KW"/>
</dbReference>
<dbReference type="eggNOG" id="COG1149">
    <property type="taxonomic scope" value="Bacteria"/>
</dbReference>